<keyword evidence="1" id="KW-0805">Transcription regulation</keyword>
<evidence type="ECO:0000259" key="4">
    <source>
        <dbReference type="PROSITE" id="PS01124"/>
    </source>
</evidence>
<evidence type="ECO:0000256" key="2">
    <source>
        <dbReference type="ARBA" id="ARBA00023125"/>
    </source>
</evidence>
<dbReference type="InterPro" id="IPR011256">
    <property type="entry name" value="Reg_factor_effector_dom_sf"/>
</dbReference>
<gene>
    <name evidence="5" type="ORF">MNBD_GAMMA20-1976</name>
</gene>
<sequence>MENVAKSSHFSPFHFHRIFHGIVGETVNDFILRKRMELAANRIVCRSELNITEISELGGFSSSANFSKAFKLYFGISPSQLRKPTKIKNSKIGKIYSKYGKEFYPQSLYSQFVTDSVIFDPDKLEELLMNVKIKEIDEKLVAFLTAPKGYDLTEIFKTWDRIIDWAKSNSIIDQESKRFAICHDNPMITPSGRCRYDASIEIDKNVKVLEPFLKQTIPSGKYAVAHYKGDGDKISNFYMELYSNWLPSSGFEPDDYPPVAHYLNDSKKDGFVEMEVCIKLKELKSVPG</sequence>
<reference evidence="5" key="1">
    <citation type="submission" date="2018-06" db="EMBL/GenBank/DDBJ databases">
        <authorList>
            <person name="Zhirakovskaya E."/>
        </authorList>
    </citation>
    <scope>NUCLEOTIDE SEQUENCE</scope>
</reference>
<dbReference type="SMART" id="SM00342">
    <property type="entry name" value="HTH_ARAC"/>
    <property type="match status" value="1"/>
</dbReference>
<dbReference type="SMART" id="SM00871">
    <property type="entry name" value="AraC_E_bind"/>
    <property type="match status" value="1"/>
</dbReference>
<dbReference type="Gene3D" id="3.20.80.10">
    <property type="entry name" value="Regulatory factor, effector binding domain"/>
    <property type="match status" value="1"/>
</dbReference>
<dbReference type="InterPro" id="IPR018060">
    <property type="entry name" value="HTH_AraC"/>
</dbReference>
<dbReference type="PROSITE" id="PS00041">
    <property type="entry name" value="HTH_ARAC_FAMILY_1"/>
    <property type="match status" value="1"/>
</dbReference>
<evidence type="ECO:0000313" key="5">
    <source>
        <dbReference type="EMBL" id="VAW92823.1"/>
    </source>
</evidence>
<dbReference type="Gene3D" id="1.10.10.60">
    <property type="entry name" value="Homeodomain-like"/>
    <property type="match status" value="2"/>
</dbReference>
<organism evidence="5">
    <name type="scientific">hydrothermal vent metagenome</name>
    <dbReference type="NCBI Taxonomy" id="652676"/>
    <lineage>
        <taxon>unclassified sequences</taxon>
        <taxon>metagenomes</taxon>
        <taxon>ecological metagenomes</taxon>
    </lineage>
</organism>
<dbReference type="InterPro" id="IPR010499">
    <property type="entry name" value="AraC_E-bd"/>
</dbReference>
<protein>
    <recommendedName>
        <fullName evidence="4">HTH araC/xylS-type domain-containing protein</fullName>
    </recommendedName>
</protein>
<dbReference type="EMBL" id="UOFU01000009">
    <property type="protein sequence ID" value="VAW92823.1"/>
    <property type="molecule type" value="Genomic_DNA"/>
</dbReference>
<dbReference type="InterPro" id="IPR020449">
    <property type="entry name" value="Tscrpt_reg_AraC-type_HTH"/>
</dbReference>
<keyword evidence="3" id="KW-0804">Transcription</keyword>
<dbReference type="PRINTS" id="PR00032">
    <property type="entry name" value="HTHARAC"/>
</dbReference>
<dbReference type="Pfam" id="PF12833">
    <property type="entry name" value="HTH_18"/>
    <property type="match status" value="1"/>
</dbReference>
<dbReference type="InterPro" id="IPR009057">
    <property type="entry name" value="Homeodomain-like_sf"/>
</dbReference>
<proteinExistence type="predicted"/>
<dbReference type="InterPro" id="IPR050908">
    <property type="entry name" value="SmbC-like"/>
</dbReference>
<name>A0A3B0ZY35_9ZZZZ</name>
<dbReference type="GO" id="GO:0043565">
    <property type="term" value="F:sequence-specific DNA binding"/>
    <property type="evidence" value="ECO:0007669"/>
    <property type="project" value="InterPro"/>
</dbReference>
<evidence type="ECO:0000256" key="3">
    <source>
        <dbReference type="ARBA" id="ARBA00023163"/>
    </source>
</evidence>
<dbReference type="PROSITE" id="PS01124">
    <property type="entry name" value="HTH_ARAC_FAMILY_2"/>
    <property type="match status" value="1"/>
</dbReference>
<dbReference type="AlphaFoldDB" id="A0A3B0ZY35"/>
<accession>A0A3B0ZY35</accession>
<dbReference type="PANTHER" id="PTHR40055">
    <property type="entry name" value="TRANSCRIPTIONAL REGULATOR YGIV-RELATED"/>
    <property type="match status" value="1"/>
</dbReference>
<dbReference type="PANTHER" id="PTHR40055:SF1">
    <property type="entry name" value="TRANSCRIPTIONAL REGULATOR YGIV-RELATED"/>
    <property type="match status" value="1"/>
</dbReference>
<dbReference type="Pfam" id="PF06445">
    <property type="entry name" value="GyrI-like"/>
    <property type="match status" value="1"/>
</dbReference>
<keyword evidence="2" id="KW-0238">DNA-binding</keyword>
<dbReference type="SUPFAM" id="SSF55136">
    <property type="entry name" value="Probable bacterial effector-binding domain"/>
    <property type="match status" value="1"/>
</dbReference>
<dbReference type="GO" id="GO:0003700">
    <property type="term" value="F:DNA-binding transcription factor activity"/>
    <property type="evidence" value="ECO:0007669"/>
    <property type="project" value="InterPro"/>
</dbReference>
<dbReference type="InterPro" id="IPR018062">
    <property type="entry name" value="HTH_AraC-typ_CS"/>
</dbReference>
<feature type="domain" description="HTH araC/xylS-type" evidence="4">
    <location>
        <begin position="1"/>
        <end position="84"/>
    </location>
</feature>
<evidence type="ECO:0000256" key="1">
    <source>
        <dbReference type="ARBA" id="ARBA00023015"/>
    </source>
</evidence>
<dbReference type="SUPFAM" id="SSF46689">
    <property type="entry name" value="Homeodomain-like"/>
    <property type="match status" value="1"/>
</dbReference>
<dbReference type="InterPro" id="IPR029442">
    <property type="entry name" value="GyrI-like"/>
</dbReference>